<evidence type="ECO:0000256" key="3">
    <source>
        <dbReference type="ARBA" id="ARBA00022475"/>
    </source>
</evidence>
<organism evidence="11 12">
    <name type="scientific">Aliikangiella coralliicola</name>
    <dbReference type="NCBI Taxonomy" id="2592383"/>
    <lineage>
        <taxon>Bacteria</taxon>
        <taxon>Pseudomonadati</taxon>
        <taxon>Pseudomonadota</taxon>
        <taxon>Gammaproteobacteria</taxon>
        <taxon>Oceanospirillales</taxon>
        <taxon>Pleioneaceae</taxon>
        <taxon>Aliikangiella</taxon>
    </lineage>
</organism>
<dbReference type="InterPro" id="IPR025713">
    <property type="entry name" value="MotB-like_N_dom"/>
</dbReference>
<dbReference type="GO" id="GO:0005886">
    <property type="term" value="C:plasma membrane"/>
    <property type="evidence" value="ECO:0007669"/>
    <property type="project" value="UniProtKB-SubCell"/>
</dbReference>
<keyword evidence="6 7" id="KW-0472">Membrane</keyword>
<keyword evidence="12" id="KW-1185">Reference proteome</keyword>
<evidence type="ECO:0000256" key="4">
    <source>
        <dbReference type="ARBA" id="ARBA00022692"/>
    </source>
</evidence>
<dbReference type="Gene3D" id="3.30.1330.60">
    <property type="entry name" value="OmpA-like domain"/>
    <property type="match status" value="1"/>
</dbReference>
<evidence type="ECO:0000313" key="12">
    <source>
        <dbReference type="Proteomes" id="UP000315439"/>
    </source>
</evidence>
<proteinExistence type="inferred from homology"/>
<dbReference type="EMBL" id="VIKS01000010">
    <property type="protein sequence ID" value="TQV86690.1"/>
    <property type="molecule type" value="Genomic_DNA"/>
</dbReference>
<comment type="caution">
    <text evidence="11">The sequence shown here is derived from an EMBL/GenBank/DDBJ whole genome shotgun (WGS) entry which is preliminary data.</text>
</comment>
<gene>
    <name evidence="11" type="ORF">FLL46_17505</name>
</gene>
<dbReference type="PANTHER" id="PTHR30329:SF20">
    <property type="entry name" value="EXPORTED PROTEIN"/>
    <property type="match status" value="1"/>
</dbReference>
<dbReference type="Pfam" id="PF00691">
    <property type="entry name" value="OmpA"/>
    <property type="match status" value="1"/>
</dbReference>
<dbReference type="Proteomes" id="UP000315439">
    <property type="component" value="Unassembled WGS sequence"/>
</dbReference>
<dbReference type="RefSeq" id="WP_142932615.1">
    <property type="nucleotide sequence ID" value="NZ_ML660166.1"/>
</dbReference>
<dbReference type="AlphaFoldDB" id="A0A545UB51"/>
<feature type="compositionally biased region" description="Acidic residues" evidence="8">
    <location>
        <begin position="83"/>
        <end position="95"/>
    </location>
</feature>
<name>A0A545UB51_9GAMM</name>
<comment type="subcellular location">
    <subcellularLocation>
        <location evidence="1">Cell membrane</location>
        <topology evidence="1">Single-pass membrane protein</topology>
    </subcellularLocation>
</comment>
<dbReference type="InterPro" id="IPR036737">
    <property type="entry name" value="OmpA-like_sf"/>
</dbReference>
<accession>A0A545UB51</accession>
<feature type="region of interest" description="Disordered" evidence="8">
    <location>
        <begin position="72"/>
        <end position="102"/>
    </location>
</feature>
<feature type="transmembrane region" description="Helical" evidence="9">
    <location>
        <begin position="20"/>
        <end position="39"/>
    </location>
</feature>
<dbReference type="InterPro" id="IPR006665">
    <property type="entry name" value="OmpA-like"/>
</dbReference>
<evidence type="ECO:0000256" key="2">
    <source>
        <dbReference type="ARBA" id="ARBA00008914"/>
    </source>
</evidence>
<sequence length="310" mass="34755">MRRNREQLFNDEQEVGRWLISYADFITLLFAFFVVMYSISQVNESKYKLLSESLVQAFDVPQKSADPIQIGEINRSDQPITGDDLEQPENNDEQIESGNMDSENFATTEEFKALENGLRESLGDLIDQELADISSDANWININLRSALLFPSGSGELNESADPLLEEVAKHLNSNSQLILVHGHTDNIPINTEIFPSNWELSSARGVAVVRKLQNLSVFAPRMSVEGHGEFQPIASNDTVEGRSKNRRVVISISRKQRIDVPQQTEGIIAQPEAVPEQQQQKEAEPEFEIVRLPGGGILIRGKKLPTDEQ</sequence>
<dbReference type="CDD" id="cd07185">
    <property type="entry name" value="OmpA_C-like"/>
    <property type="match status" value="1"/>
</dbReference>
<evidence type="ECO:0000256" key="6">
    <source>
        <dbReference type="ARBA" id="ARBA00023136"/>
    </source>
</evidence>
<evidence type="ECO:0000256" key="8">
    <source>
        <dbReference type="SAM" id="MobiDB-lite"/>
    </source>
</evidence>
<dbReference type="SUPFAM" id="SSF103088">
    <property type="entry name" value="OmpA-like"/>
    <property type="match status" value="1"/>
</dbReference>
<evidence type="ECO:0000256" key="1">
    <source>
        <dbReference type="ARBA" id="ARBA00004162"/>
    </source>
</evidence>
<reference evidence="11 12" key="1">
    <citation type="submission" date="2019-07" db="EMBL/GenBank/DDBJ databases">
        <title>Draft genome for Aliikangiella sp. M105.</title>
        <authorList>
            <person name="Wang G."/>
        </authorList>
    </citation>
    <scope>NUCLEOTIDE SEQUENCE [LARGE SCALE GENOMIC DNA]</scope>
    <source>
        <strain evidence="11 12">M105</strain>
    </source>
</reference>
<keyword evidence="5 9" id="KW-1133">Transmembrane helix</keyword>
<protein>
    <submittedName>
        <fullName evidence="11">OmpA family protein</fullName>
    </submittedName>
</protein>
<dbReference type="PROSITE" id="PS51123">
    <property type="entry name" value="OMPA_2"/>
    <property type="match status" value="1"/>
</dbReference>
<keyword evidence="3" id="KW-1003">Cell membrane</keyword>
<evidence type="ECO:0000256" key="7">
    <source>
        <dbReference type="PROSITE-ProRule" id="PRU00473"/>
    </source>
</evidence>
<evidence type="ECO:0000256" key="9">
    <source>
        <dbReference type="SAM" id="Phobius"/>
    </source>
</evidence>
<dbReference type="PRINTS" id="PR01023">
    <property type="entry name" value="NAFLGMOTY"/>
</dbReference>
<evidence type="ECO:0000259" key="10">
    <source>
        <dbReference type="PROSITE" id="PS51123"/>
    </source>
</evidence>
<dbReference type="OrthoDB" id="9815217at2"/>
<dbReference type="PANTHER" id="PTHR30329">
    <property type="entry name" value="STATOR ELEMENT OF FLAGELLAR MOTOR COMPLEX"/>
    <property type="match status" value="1"/>
</dbReference>
<keyword evidence="4 9" id="KW-0812">Transmembrane</keyword>
<comment type="similarity">
    <text evidence="2">Belongs to the MotB family.</text>
</comment>
<dbReference type="InterPro" id="IPR050330">
    <property type="entry name" value="Bact_OuterMem_StrucFunc"/>
</dbReference>
<dbReference type="Pfam" id="PF13677">
    <property type="entry name" value="MotB_plug"/>
    <property type="match status" value="1"/>
</dbReference>
<evidence type="ECO:0000313" key="11">
    <source>
        <dbReference type="EMBL" id="TQV86690.1"/>
    </source>
</evidence>
<evidence type="ECO:0000256" key="5">
    <source>
        <dbReference type="ARBA" id="ARBA00022989"/>
    </source>
</evidence>
<feature type="domain" description="OmpA-like" evidence="10">
    <location>
        <begin position="137"/>
        <end position="257"/>
    </location>
</feature>